<gene>
    <name evidence="1" type="ORF">SAMN05216499_10363</name>
</gene>
<sequence length="295" mass="31631">MIALCLLAVGGCGQAPTHRGSDVLPAPFDGIDAVPLQQARLLHESEERAVATCMRQRGFPYLTVPPGRLAEENPYGLLTQAQAAQDGYGLTAALLAGPPPDPNAKFLAQMDEGRRTAWQNALTGSGKHERILRAPDSPEMRINTDGCVYLGRRAFYGSSWEQTELTVSGLVVRVIAGVTSDPGFRTAQQTWADCMRGRGESFTTVQEARGAIQGAASKAGSDRLALQNLSRRELQLAGRDATCQRQSALVAAVRAAQKRAEAALPDASRQQAAKLANLRKQALSSQSESMLSFRT</sequence>
<keyword evidence="2" id="KW-1185">Reference proteome</keyword>
<dbReference type="RefSeq" id="WP_073494748.1">
    <property type="nucleotide sequence ID" value="NZ_FRBI01000003.1"/>
</dbReference>
<dbReference type="STRING" id="310782.SAMN05216499_10363"/>
<dbReference type="AlphaFoldDB" id="A0A1M6YNP5"/>
<dbReference type="Proteomes" id="UP000184111">
    <property type="component" value="Unassembled WGS sequence"/>
</dbReference>
<name>A0A1M6YNP5_9ACTN</name>
<accession>A0A1M6YNP5</accession>
<proteinExistence type="predicted"/>
<dbReference type="EMBL" id="FRBI01000003">
    <property type="protein sequence ID" value="SHL19951.1"/>
    <property type="molecule type" value="Genomic_DNA"/>
</dbReference>
<dbReference type="OrthoDB" id="4053327at2"/>
<evidence type="ECO:0000313" key="1">
    <source>
        <dbReference type="EMBL" id="SHL19951.1"/>
    </source>
</evidence>
<organism evidence="1 2">
    <name type="scientific">Actinacidiphila paucisporea</name>
    <dbReference type="NCBI Taxonomy" id="310782"/>
    <lineage>
        <taxon>Bacteria</taxon>
        <taxon>Bacillati</taxon>
        <taxon>Actinomycetota</taxon>
        <taxon>Actinomycetes</taxon>
        <taxon>Kitasatosporales</taxon>
        <taxon>Streptomycetaceae</taxon>
        <taxon>Actinacidiphila</taxon>
    </lineage>
</organism>
<protein>
    <submittedName>
        <fullName evidence="1">Uncharacterized protein</fullName>
    </submittedName>
</protein>
<evidence type="ECO:0000313" key="2">
    <source>
        <dbReference type="Proteomes" id="UP000184111"/>
    </source>
</evidence>
<reference evidence="1 2" key="1">
    <citation type="submission" date="2016-11" db="EMBL/GenBank/DDBJ databases">
        <authorList>
            <person name="Jaros S."/>
            <person name="Januszkiewicz K."/>
            <person name="Wedrychowicz H."/>
        </authorList>
    </citation>
    <scope>NUCLEOTIDE SEQUENCE [LARGE SCALE GENOMIC DNA]</scope>
    <source>
        <strain evidence="1 2">CGMCC 4.2025</strain>
    </source>
</reference>